<organism evidence="8 9">
    <name type="scientific">Tolypothrix bouteillei VB521301</name>
    <dbReference type="NCBI Taxonomy" id="1479485"/>
    <lineage>
        <taxon>Bacteria</taxon>
        <taxon>Bacillati</taxon>
        <taxon>Cyanobacteriota</taxon>
        <taxon>Cyanophyceae</taxon>
        <taxon>Nostocales</taxon>
        <taxon>Tolypothrichaceae</taxon>
        <taxon>Tolypothrix</taxon>
    </lineage>
</organism>
<evidence type="ECO:0000256" key="2">
    <source>
        <dbReference type="ARBA" id="ARBA00012438"/>
    </source>
</evidence>
<dbReference type="SMART" id="SM00387">
    <property type="entry name" value="HATPase_c"/>
    <property type="match status" value="1"/>
</dbReference>
<dbReference type="Gene3D" id="3.30.450.40">
    <property type="match status" value="1"/>
</dbReference>
<dbReference type="EMBL" id="JHEG04000001">
    <property type="protein sequence ID" value="KAF3885636.1"/>
    <property type="molecule type" value="Genomic_DNA"/>
</dbReference>
<comment type="caution">
    <text evidence="8">The sequence shown here is derived from an EMBL/GenBank/DDBJ whole genome shotgun (WGS) entry which is preliminary data.</text>
</comment>
<keyword evidence="4" id="KW-0418">Kinase</keyword>
<evidence type="ECO:0000259" key="6">
    <source>
        <dbReference type="PROSITE" id="PS50011"/>
    </source>
</evidence>
<evidence type="ECO:0000259" key="7">
    <source>
        <dbReference type="PROSITE" id="PS50109"/>
    </source>
</evidence>
<dbReference type="SUPFAM" id="SSF55781">
    <property type="entry name" value="GAF domain-like"/>
    <property type="match status" value="1"/>
</dbReference>
<dbReference type="SMART" id="SM00065">
    <property type="entry name" value="GAF"/>
    <property type="match status" value="1"/>
</dbReference>
<dbReference type="SUPFAM" id="SSF56112">
    <property type="entry name" value="Protein kinase-like (PK-like)"/>
    <property type="match status" value="1"/>
</dbReference>
<dbReference type="SUPFAM" id="SSF52540">
    <property type="entry name" value="P-loop containing nucleoside triphosphate hydrolases"/>
    <property type="match status" value="1"/>
</dbReference>
<dbReference type="InterPro" id="IPR027417">
    <property type="entry name" value="P-loop_NTPase"/>
</dbReference>
<dbReference type="Pfam" id="PF13191">
    <property type="entry name" value="AAA_16"/>
    <property type="match status" value="1"/>
</dbReference>
<dbReference type="Pfam" id="PF02518">
    <property type="entry name" value="HATPase_c"/>
    <property type="match status" value="1"/>
</dbReference>
<dbReference type="SUPFAM" id="SSF47384">
    <property type="entry name" value="Homodimeric domain of signal transducing histidine kinase"/>
    <property type="match status" value="1"/>
</dbReference>
<evidence type="ECO:0000256" key="3">
    <source>
        <dbReference type="ARBA" id="ARBA00022553"/>
    </source>
</evidence>
<keyword evidence="9" id="KW-1185">Reference proteome</keyword>
<dbReference type="GO" id="GO:0005524">
    <property type="term" value="F:ATP binding"/>
    <property type="evidence" value="ECO:0007669"/>
    <property type="project" value="InterPro"/>
</dbReference>
<evidence type="ECO:0000256" key="1">
    <source>
        <dbReference type="ARBA" id="ARBA00000085"/>
    </source>
</evidence>
<feature type="domain" description="Protein kinase" evidence="6">
    <location>
        <begin position="7"/>
        <end position="270"/>
    </location>
</feature>
<dbReference type="Pfam" id="PF01590">
    <property type="entry name" value="GAF"/>
    <property type="match status" value="1"/>
</dbReference>
<dbReference type="SMART" id="SM00388">
    <property type="entry name" value="HisKA"/>
    <property type="match status" value="1"/>
</dbReference>
<keyword evidence="5" id="KW-0902">Two-component regulatory system</keyword>
<comment type="catalytic activity">
    <reaction evidence="1">
        <text>ATP + protein L-histidine = ADP + protein N-phospho-L-histidine.</text>
        <dbReference type="EC" id="2.7.13.3"/>
    </reaction>
</comment>
<dbReference type="Gene3D" id="3.40.50.300">
    <property type="entry name" value="P-loop containing nucleotide triphosphate hydrolases"/>
    <property type="match status" value="1"/>
</dbReference>
<dbReference type="InterPro" id="IPR029016">
    <property type="entry name" value="GAF-like_dom_sf"/>
</dbReference>
<evidence type="ECO:0000313" key="9">
    <source>
        <dbReference type="Proteomes" id="UP000029738"/>
    </source>
</evidence>
<dbReference type="Gene3D" id="3.30.565.10">
    <property type="entry name" value="Histidine kinase-like ATPase, C-terminal domain"/>
    <property type="match status" value="1"/>
</dbReference>
<dbReference type="SUPFAM" id="SSF55874">
    <property type="entry name" value="ATPase domain of HSP90 chaperone/DNA topoisomerase II/histidine kinase"/>
    <property type="match status" value="1"/>
</dbReference>
<sequence length="1816" mass="206073">MSAIADYQIISKIYESANSLVYRSVCNSITQPVILKILKEDYPTPSELTRYKQEYEITRSLKIDGVIKAYNLLPYKNTLAMILEDFGGKSLDLVMQSKKFTLPGFLVIAIQIAETLSQIHAANIIHKDINPSNIILNLETGQLKIIDFGISTVFTRENPTIKNPNVLEGTLAYLSPEQTGRMNRVLDYSTDFYSLGATFYKILTQRLPFETNDPLELIHCHIAKQAAPPHEVDSKIPRTLSNIVMKLLAKTSEERYQSALGLKADLEECLIQLQQTGQISEFPIARYDISDRFKISQKLYGRDTEIATLLSRYKHVAESNSLEEQAFQRTGRKQSEMVLVGGYSGIGKSVLVQELYKPITEQRGYFISGKFDQFQRNIPYSAVVSAFKSLVRQLLTESEAQLARWREKLLAAFGVNGQVIVEVISEVEQIVGPQPPVQPLEPTEAQNRFNAVFQNFIRVFCQRSHPLVIFLDDLQWADSASLKLIELMMTDNCLGYLLLLGAYRDNEVSANHPTMLVIERLKQQGAIVNTIILNPLKLEEITQMIADTLHSDREIVKPLAELVYRKTSGNPFFINEFLKTIYQESLLTFERQQKCWYWNISQIESLGITENVVDLMLGKLRKLSKLTQKALRLAACVGNSFDLTTLSIIYEKSPAETYKSLLSAIQLGLIQPISELETTSDIPIEAELVIQHYKFLHDRVQQAAYALIDGDLKKAVHLQIGKLLLANMSEAEREGKVFTLVDHLNKGRELIENLAEKESLAEFNLHAGKKAKEATAYTASREYLLLAANEFPGNIWNDRYEMALDLYKELAEVEYLNGNFEKSQSLLDTAIQQAKTPLDRTEYYFLRIIQCTLLGEYSKAIETGRIALKSLGIDLPTQNLQAAFETELVEYRKNLGERDISVLFNNPEMEIPEKRSALKILTRIFPAAWILDPMLMYLVAAKLVNLNIKYGHMEKSSMGYSFFGVVNTHVLHDYHSGYEYSSLGMKLSDKYRDWSCKSAVTQVHGSFTMHWLKHIKFSERVNNEGAEAGLQVGEFQLVGYTMTYNLYNLICQGKSLNSLQKEASRSLQFSQETQNQWAINCILGATIFMENLMGLTQDKFCFDIKDTSEKCFLEDAQRETLAAICFYYILKTQILYLYGRPIDLTYLEQAGKLVDYIPGTIAIAEHNFYYSLNLAFLYPQASIGERNKYWHQLEINQQYMKQWADNCPENFLHKYILVAAEMSRLSGQWHQAMDLYDQAIESARKNEFTQNEALSNELAAKFWLERGKAEFAQLYMRKAYQGYQLWGAKRKVEDLEEKYPQLLVSTSLGSKTSRINTTTTSTSASSEVLDLATVLKASQTISGEIVLSKLLQNLMKTVLENAGAEKGFLILDKEGNWLIEAEGVVNDDEVTVLRSIPVDSVDSNSQIPLLSSAIINYVARTQENVILNDASNGGQFIRDRYMIATQPKSILCTPLLYQGKLNGILYLENNLTTGAFTSDRVEILKILSAQAAISIENSRLYEQLEDYSRTLEQKVEVRTHELQEKNQELASILEKLKATQAQIIAQEKLASLGTLTAGIAHEIKNPLNFVNNFAELSIELTQELLAEIERQKDQLEPDSKEYIEEILSDLSQNAQKINEHGKRADNIVRGMLMHSRSQTGDERQMAHANTLLGEAINLAYHGMRAKDSSFYMTVETDYDNNIDRLNIVPQNISRALINIINNAGYAVHKKAIRFQTRSRSDRETFSPTLSVKTQDLEDVIEITIKDNGDGIPREMQDRIFHPFFTTKPPGEGTGLGLSIAHDIIVQQHQGVIKVESEVNNFTKFIIVLPKSYSKNR</sequence>
<reference evidence="8" key="1">
    <citation type="journal article" date="2015" name="Genome Announc.">
        <title>Draft Genome Sequence of Tolypothrix boutellei Strain VB521301.</title>
        <authorList>
            <person name="Chandrababunaidu M.M."/>
            <person name="Singh D."/>
            <person name="Sen D."/>
            <person name="Bhan S."/>
            <person name="Das S."/>
            <person name="Gupta A."/>
            <person name="Adhikary S.P."/>
            <person name="Tripathy S."/>
        </authorList>
    </citation>
    <scope>NUCLEOTIDE SEQUENCE</scope>
    <source>
        <strain evidence="8">VB521301</strain>
    </source>
</reference>
<dbReference type="EC" id="2.7.13.3" evidence="2"/>
<dbReference type="SUPFAM" id="SSF48452">
    <property type="entry name" value="TPR-like"/>
    <property type="match status" value="2"/>
</dbReference>
<dbReference type="PROSITE" id="PS50011">
    <property type="entry name" value="PROTEIN_KINASE_DOM"/>
    <property type="match status" value="1"/>
</dbReference>
<accession>A0A8S9T0L9</accession>
<name>A0A8S9T0L9_9CYAN</name>
<dbReference type="Pfam" id="PF00069">
    <property type="entry name" value="Pkinase"/>
    <property type="match status" value="1"/>
</dbReference>
<dbReference type="CDD" id="cd14014">
    <property type="entry name" value="STKc_PknB_like"/>
    <property type="match status" value="1"/>
</dbReference>
<dbReference type="PANTHER" id="PTHR43642:SF1">
    <property type="entry name" value="HYBRID SIGNAL TRANSDUCTION HISTIDINE KINASE G"/>
    <property type="match status" value="1"/>
</dbReference>
<dbReference type="InterPro" id="IPR005467">
    <property type="entry name" value="His_kinase_dom"/>
</dbReference>
<dbReference type="InterPro" id="IPR003594">
    <property type="entry name" value="HATPase_dom"/>
</dbReference>
<dbReference type="PRINTS" id="PR00344">
    <property type="entry name" value="BCTRLSENSOR"/>
</dbReference>
<gene>
    <name evidence="8" type="ORF">DA73_0400009290</name>
</gene>
<proteinExistence type="predicted"/>
<dbReference type="PANTHER" id="PTHR43642">
    <property type="entry name" value="HYBRID SIGNAL TRANSDUCTION HISTIDINE KINASE G"/>
    <property type="match status" value="1"/>
</dbReference>
<reference evidence="8" key="2">
    <citation type="submission" date="2019-11" db="EMBL/GenBank/DDBJ databases">
        <title>Improved Assembly of Tolypothrix boutellei genome.</title>
        <authorList>
            <person name="Sarangi A.N."/>
            <person name="Mukherjee M."/>
            <person name="Ghosh S."/>
            <person name="Singh D."/>
            <person name="Das A."/>
            <person name="Kant S."/>
            <person name="Prusty A."/>
            <person name="Tripathy S."/>
        </authorList>
    </citation>
    <scope>NUCLEOTIDE SEQUENCE</scope>
    <source>
        <strain evidence="8">VB521301</strain>
    </source>
</reference>
<dbReference type="CDD" id="cd00082">
    <property type="entry name" value="HisKA"/>
    <property type="match status" value="1"/>
</dbReference>
<dbReference type="GO" id="GO:0000155">
    <property type="term" value="F:phosphorelay sensor kinase activity"/>
    <property type="evidence" value="ECO:0007669"/>
    <property type="project" value="InterPro"/>
</dbReference>
<dbReference type="InterPro" id="IPR003661">
    <property type="entry name" value="HisK_dim/P_dom"/>
</dbReference>
<dbReference type="InterPro" id="IPR036097">
    <property type="entry name" value="HisK_dim/P_sf"/>
</dbReference>
<dbReference type="Proteomes" id="UP000029738">
    <property type="component" value="Unassembled WGS sequence"/>
</dbReference>
<dbReference type="Gene3D" id="1.10.287.130">
    <property type="match status" value="1"/>
</dbReference>
<dbReference type="InterPro" id="IPR011990">
    <property type="entry name" value="TPR-like_helical_dom_sf"/>
</dbReference>
<dbReference type="Pfam" id="PF00512">
    <property type="entry name" value="HisKA"/>
    <property type="match status" value="1"/>
</dbReference>
<dbReference type="InterPro" id="IPR011009">
    <property type="entry name" value="Kinase-like_dom_sf"/>
</dbReference>
<keyword evidence="3" id="KW-0597">Phosphoprotein</keyword>
<dbReference type="RefSeq" id="WP_038080727.1">
    <property type="nucleotide sequence ID" value="NZ_JHEG04000001.1"/>
</dbReference>
<dbReference type="Gene3D" id="1.10.510.10">
    <property type="entry name" value="Transferase(Phosphotransferase) domain 1"/>
    <property type="match status" value="1"/>
</dbReference>
<dbReference type="InterPro" id="IPR004358">
    <property type="entry name" value="Sig_transdc_His_kin-like_C"/>
</dbReference>
<dbReference type="InterPro" id="IPR041664">
    <property type="entry name" value="AAA_16"/>
</dbReference>
<dbReference type="PROSITE" id="PS50109">
    <property type="entry name" value="HIS_KIN"/>
    <property type="match status" value="1"/>
</dbReference>
<evidence type="ECO:0000256" key="5">
    <source>
        <dbReference type="ARBA" id="ARBA00023012"/>
    </source>
</evidence>
<keyword evidence="4" id="KW-0808">Transferase</keyword>
<dbReference type="InterPro" id="IPR053159">
    <property type="entry name" value="Hybrid_Histidine_Kinase"/>
</dbReference>
<evidence type="ECO:0000313" key="8">
    <source>
        <dbReference type="EMBL" id="KAF3885636.1"/>
    </source>
</evidence>
<feature type="domain" description="Histidine kinase" evidence="7">
    <location>
        <begin position="1558"/>
        <end position="1812"/>
    </location>
</feature>
<protein>
    <recommendedName>
        <fullName evidence="2">histidine kinase</fullName>
        <ecNumber evidence="2">2.7.13.3</ecNumber>
    </recommendedName>
</protein>
<dbReference type="InterPro" id="IPR003018">
    <property type="entry name" value="GAF"/>
</dbReference>
<dbReference type="InterPro" id="IPR000719">
    <property type="entry name" value="Prot_kinase_dom"/>
</dbReference>
<dbReference type="InterPro" id="IPR036890">
    <property type="entry name" value="HATPase_C_sf"/>
</dbReference>
<evidence type="ECO:0000256" key="4">
    <source>
        <dbReference type="ARBA" id="ARBA00022777"/>
    </source>
</evidence>